<dbReference type="Proteomes" id="UP001597469">
    <property type="component" value="Unassembled WGS sequence"/>
</dbReference>
<evidence type="ECO:0000313" key="1">
    <source>
        <dbReference type="EMBL" id="MFD2574627.1"/>
    </source>
</evidence>
<protein>
    <recommendedName>
        <fullName evidence="3">Sigma-70 family RNA polymerase sigma factor</fullName>
    </recommendedName>
</protein>
<name>A0ABW5MGC4_9BACT</name>
<keyword evidence="2" id="KW-1185">Reference proteome</keyword>
<dbReference type="EMBL" id="JBHULN010000036">
    <property type="protein sequence ID" value="MFD2574627.1"/>
    <property type="molecule type" value="Genomic_DNA"/>
</dbReference>
<dbReference type="RefSeq" id="WP_381528655.1">
    <property type="nucleotide sequence ID" value="NZ_JBHULN010000036.1"/>
</dbReference>
<reference evidence="2" key="1">
    <citation type="journal article" date="2019" name="Int. J. Syst. Evol. Microbiol.">
        <title>The Global Catalogue of Microorganisms (GCM) 10K type strain sequencing project: providing services to taxonomists for standard genome sequencing and annotation.</title>
        <authorList>
            <consortium name="The Broad Institute Genomics Platform"/>
            <consortium name="The Broad Institute Genome Sequencing Center for Infectious Disease"/>
            <person name="Wu L."/>
            <person name="Ma J."/>
        </authorList>
    </citation>
    <scope>NUCLEOTIDE SEQUENCE [LARGE SCALE GENOMIC DNA]</scope>
    <source>
        <strain evidence="2">KCTC 42805</strain>
    </source>
</reference>
<comment type="caution">
    <text evidence="1">The sequence shown here is derived from an EMBL/GenBank/DDBJ whole genome shotgun (WGS) entry which is preliminary data.</text>
</comment>
<sequence length="201" mass="23617">MTEIKTDKDWEDLYECLYIFTHKLLKSKRWYKKLDSHSFIKGKQVHDYVLAGVEEYYLNEEKYNPKKGSLENYIKFNIIRNLVRQDAVSLENKTNLDIYKKSASLETDELDSSYVESLFPFVENYFGDEIDYDIITNHINTEIAGDTIVEDIFLGIISDLKRSKIIEEFGMSASEYDNGMRRLKTVLKNTANKFSLKQQTI</sequence>
<evidence type="ECO:0000313" key="2">
    <source>
        <dbReference type="Proteomes" id="UP001597469"/>
    </source>
</evidence>
<proteinExistence type="predicted"/>
<accession>A0ABW5MGC4</accession>
<gene>
    <name evidence="1" type="ORF">ACFSUS_28605</name>
</gene>
<evidence type="ECO:0008006" key="3">
    <source>
        <dbReference type="Google" id="ProtNLM"/>
    </source>
</evidence>
<organism evidence="1 2">
    <name type="scientific">Spirosoma soli</name>
    <dbReference type="NCBI Taxonomy" id="1770529"/>
    <lineage>
        <taxon>Bacteria</taxon>
        <taxon>Pseudomonadati</taxon>
        <taxon>Bacteroidota</taxon>
        <taxon>Cytophagia</taxon>
        <taxon>Cytophagales</taxon>
        <taxon>Cytophagaceae</taxon>
        <taxon>Spirosoma</taxon>
    </lineage>
</organism>